<keyword evidence="2" id="KW-0472">Membrane</keyword>
<evidence type="ECO:0000313" key="4">
    <source>
        <dbReference type="Proteomes" id="UP000636800"/>
    </source>
</evidence>
<feature type="region of interest" description="Disordered" evidence="1">
    <location>
        <begin position="40"/>
        <end position="88"/>
    </location>
</feature>
<feature type="compositionally biased region" description="Low complexity" evidence="1">
    <location>
        <begin position="76"/>
        <end position="86"/>
    </location>
</feature>
<sequence length="215" mass="24133">MSSKRRKRLAWCFCLMPEMGAEKSTDAVVIVGGNQWKKLSSNRWGKSQKDSTPLVNSNSGERSTQGSRRNDDLGSGEKVSSSSTGSFRSMKMAISTTPEIGIRPMDSGEKLRRSNVVLQRQPNRRRGALDSCLAVLSLTVMLFCGRLCAILWIAGWLCFLYLPNHVPRSREFSSTELRSLESPVATTIKNQSRASSKYEKRRVVLQGLLERNKRM</sequence>
<feature type="transmembrane region" description="Helical" evidence="2">
    <location>
        <begin position="133"/>
        <end position="162"/>
    </location>
</feature>
<dbReference type="PANTHER" id="PTHR34379:SF6">
    <property type="entry name" value="PROTEIN 3F"/>
    <property type="match status" value="1"/>
</dbReference>
<proteinExistence type="predicted"/>
<comment type="caution">
    <text evidence="3">The sequence shown here is derived from an EMBL/GenBank/DDBJ whole genome shotgun (WGS) entry which is preliminary data.</text>
</comment>
<dbReference type="PANTHER" id="PTHR34379">
    <property type="entry name" value="OS07G0553800 PROTEIN"/>
    <property type="match status" value="1"/>
</dbReference>
<organism evidence="3 4">
    <name type="scientific">Vanilla planifolia</name>
    <name type="common">Vanilla</name>
    <dbReference type="NCBI Taxonomy" id="51239"/>
    <lineage>
        <taxon>Eukaryota</taxon>
        <taxon>Viridiplantae</taxon>
        <taxon>Streptophyta</taxon>
        <taxon>Embryophyta</taxon>
        <taxon>Tracheophyta</taxon>
        <taxon>Spermatophyta</taxon>
        <taxon>Magnoliopsida</taxon>
        <taxon>Liliopsida</taxon>
        <taxon>Asparagales</taxon>
        <taxon>Orchidaceae</taxon>
        <taxon>Vanilloideae</taxon>
        <taxon>Vanilleae</taxon>
        <taxon>Vanilla</taxon>
    </lineage>
</organism>
<dbReference type="Proteomes" id="UP000636800">
    <property type="component" value="Chromosome 6"/>
</dbReference>
<evidence type="ECO:0000256" key="2">
    <source>
        <dbReference type="SAM" id="Phobius"/>
    </source>
</evidence>
<keyword evidence="4" id="KW-1185">Reference proteome</keyword>
<reference evidence="3 4" key="1">
    <citation type="journal article" date="2020" name="Nat. Food">
        <title>A phased Vanilla planifolia genome enables genetic improvement of flavour and production.</title>
        <authorList>
            <person name="Hasing T."/>
            <person name="Tang H."/>
            <person name="Brym M."/>
            <person name="Khazi F."/>
            <person name="Huang T."/>
            <person name="Chambers A.H."/>
        </authorList>
    </citation>
    <scope>NUCLEOTIDE SEQUENCE [LARGE SCALE GENOMIC DNA]</scope>
    <source>
        <tissue evidence="3">Leaf</tissue>
    </source>
</reference>
<protein>
    <submittedName>
        <fullName evidence="3">Uncharacterized protein</fullName>
    </submittedName>
</protein>
<keyword evidence="2" id="KW-1133">Transmembrane helix</keyword>
<dbReference type="AlphaFoldDB" id="A0A835QYZ5"/>
<evidence type="ECO:0000313" key="3">
    <source>
        <dbReference type="EMBL" id="KAG0477242.1"/>
    </source>
</evidence>
<evidence type="ECO:0000256" key="1">
    <source>
        <dbReference type="SAM" id="MobiDB-lite"/>
    </source>
</evidence>
<accession>A0A835QYZ5</accession>
<dbReference type="EMBL" id="JADCNL010000006">
    <property type="protein sequence ID" value="KAG0477242.1"/>
    <property type="molecule type" value="Genomic_DNA"/>
</dbReference>
<dbReference type="InterPro" id="IPR040411">
    <property type="entry name" value="At5g23160-like"/>
</dbReference>
<gene>
    <name evidence="3" type="ORF">HPP92_014083</name>
</gene>
<keyword evidence="2" id="KW-0812">Transmembrane</keyword>
<feature type="compositionally biased region" description="Polar residues" evidence="1">
    <location>
        <begin position="40"/>
        <end position="67"/>
    </location>
</feature>
<name>A0A835QYZ5_VANPL</name>